<comment type="caution">
    <text evidence="7">The sequence shown here is derived from an EMBL/GenBank/DDBJ whole genome shotgun (WGS) entry which is preliminary data.</text>
</comment>
<evidence type="ECO:0000313" key="7">
    <source>
        <dbReference type="EMBL" id="KAG5532661.1"/>
    </source>
</evidence>
<accession>A0AAV6IV67</accession>
<dbReference type="Gene3D" id="4.10.280.10">
    <property type="entry name" value="Helix-loop-helix DNA-binding domain"/>
    <property type="match status" value="1"/>
</dbReference>
<feature type="region of interest" description="Disordered" evidence="5">
    <location>
        <begin position="335"/>
        <end position="374"/>
    </location>
</feature>
<dbReference type="GO" id="GO:0046983">
    <property type="term" value="F:protein dimerization activity"/>
    <property type="evidence" value="ECO:0007669"/>
    <property type="project" value="InterPro"/>
</dbReference>
<dbReference type="PANTHER" id="PTHR46412:SF6">
    <property type="entry name" value="TRANSCRIPTION FACTOR BIM2"/>
    <property type="match status" value="1"/>
</dbReference>
<organism evidence="7 8">
    <name type="scientific">Rhododendron griersonianum</name>
    <dbReference type="NCBI Taxonomy" id="479676"/>
    <lineage>
        <taxon>Eukaryota</taxon>
        <taxon>Viridiplantae</taxon>
        <taxon>Streptophyta</taxon>
        <taxon>Embryophyta</taxon>
        <taxon>Tracheophyta</taxon>
        <taxon>Spermatophyta</taxon>
        <taxon>Magnoliopsida</taxon>
        <taxon>eudicotyledons</taxon>
        <taxon>Gunneridae</taxon>
        <taxon>Pentapetalae</taxon>
        <taxon>asterids</taxon>
        <taxon>Ericales</taxon>
        <taxon>Ericaceae</taxon>
        <taxon>Ericoideae</taxon>
        <taxon>Rhodoreae</taxon>
        <taxon>Rhododendron</taxon>
    </lineage>
</organism>
<evidence type="ECO:0000259" key="6">
    <source>
        <dbReference type="Pfam" id="PF00010"/>
    </source>
</evidence>
<feature type="compositionally biased region" description="Polar residues" evidence="5">
    <location>
        <begin position="23"/>
        <end position="35"/>
    </location>
</feature>
<dbReference type="PANTHER" id="PTHR46412">
    <property type="entry name" value="BES1-INTERACTING MYC-LIKE PROTEIN"/>
    <property type="match status" value="1"/>
</dbReference>
<evidence type="ECO:0000256" key="5">
    <source>
        <dbReference type="SAM" id="MobiDB-lite"/>
    </source>
</evidence>
<protein>
    <recommendedName>
        <fullName evidence="6">BHLH domain-containing protein</fullName>
    </recommendedName>
</protein>
<dbReference type="GO" id="GO:0006351">
    <property type="term" value="P:DNA-templated transcription"/>
    <property type="evidence" value="ECO:0007669"/>
    <property type="project" value="InterPro"/>
</dbReference>
<gene>
    <name evidence="7" type="ORF">RHGRI_027084</name>
</gene>
<feature type="domain" description="BHLH" evidence="6">
    <location>
        <begin position="85"/>
        <end position="117"/>
    </location>
</feature>
<comment type="subcellular location">
    <subcellularLocation>
        <location evidence="1">Nucleus</location>
    </subcellularLocation>
</comment>
<dbReference type="Pfam" id="PF00010">
    <property type="entry name" value="HLH"/>
    <property type="match status" value="1"/>
</dbReference>
<evidence type="ECO:0000256" key="1">
    <source>
        <dbReference type="ARBA" id="ARBA00004123"/>
    </source>
</evidence>
<dbReference type="InterPro" id="IPR036638">
    <property type="entry name" value="HLH_DNA-bd_sf"/>
</dbReference>
<evidence type="ECO:0000256" key="4">
    <source>
        <dbReference type="ARBA" id="ARBA00023242"/>
    </source>
</evidence>
<dbReference type="GO" id="GO:0005634">
    <property type="term" value="C:nucleus"/>
    <property type="evidence" value="ECO:0007669"/>
    <property type="project" value="UniProtKB-SubCell"/>
</dbReference>
<evidence type="ECO:0000313" key="8">
    <source>
        <dbReference type="Proteomes" id="UP000823749"/>
    </source>
</evidence>
<dbReference type="InterPro" id="IPR011598">
    <property type="entry name" value="bHLH_dom"/>
</dbReference>
<dbReference type="SUPFAM" id="SSF47459">
    <property type="entry name" value="HLH, helix-loop-helix DNA-binding domain"/>
    <property type="match status" value="1"/>
</dbReference>
<name>A0AAV6IV67_9ERIC</name>
<keyword evidence="8" id="KW-1185">Reference proteome</keyword>
<reference evidence="7" key="1">
    <citation type="submission" date="2020-08" db="EMBL/GenBank/DDBJ databases">
        <title>Plant Genome Project.</title>
        <authorList>
            <person name="Zhang R.-G."/>
        </authorList>
    </citation>
    <scope>NUCLEOTIDE SEQUENCE</scope>
    <source>
        <strain evidence="7">WSP0</strain>
        <tissue evidence="7">Leaf</tissue>
    </source>
</reference>
<proteinExistence type="predicted"/>
<dbReference type="InterPro" id="IPR044295">
    <property type="entry name" value="BIM1/2/3"/>
</dbReference>
<dbReference type="AlphaFoldDB" id="A0AAV6IV67"/>
<keyword evidence="4" id="KW-0539">Nucleus</keyword>
<dbReference type="GO" id="GO:0003700">
    <property type="term" value="F:DNA-binding transcription factor activity"/>
    <property type="evidence" value="ECO:0007669"/>
    <property type="project" value="InterPro"/>
</dbReference>
<dbReference type="Proteomes" id="UP000823749">
    <property type="component" value="Chromosome 9"/>
</dbReference>
<feature type="region of interest" description="Disordered" evidence="5">
    <location>
        <begin position="1"/>
        <end position="35"/>
    </location>
</feature>
<evidence type="ECO:0000256" key="3">
    <source>
        <dbReference type="ARBA" id="ARBA00023163"/>
    </source>
</evidence>
<dbReference type="CDD" id="cd11453">
    <property type="entry name" value="bHLH_AtBIM_like"/>
    <property type="match status" value="1"/>
</dbReference>
<keyword evidence="2" id="KW-0805">Transcription regulation</keyword>
<evidence type="ECO:0000256" key="2">
    <source>
        <dbReference type="ARBA" id="ARBA00023015"/>
    </source>
</evidence>
<keyword evidence="3" id="KW-0804">Transcription</keyword>
<dbReference type="EMBL" id="JACTNZ010000009">
    <property type="protein sequence ID" value="KAG5532661.1"/>
    <property type="molecule type" value="Genomic_DNA"/>
</dbReference>
<sequence length="374" mass="41323">MKSGQQEEVEEEDEVIVSKREGLSSNSEEQEQGQCNTVQAFSHGAAPKVQDKREVLSVRMRYSYSNQSTRLCLTKTDGCLIFGFRFQILRDLIPHSEQKRDTASFLLEVIEYVQYLQEKVQKYEGSYQGWSMEPTKLMPWTAWATYEVSATMFCLKQRNSHWRAQSLVGPTQAVKNDSGPASTFPGRFDENNITCSVAMHPISWNSTESDSSRDPSGQIDDQQSKLANKAIALPIPLHTNVSSSGPGDDVVLHPIHRPISDAQSTECPITSGALTEQEDLIVEGGSISLTSVYSQGLLNNLTQALQCAGVDLSQSTISVQIDLGKRANRRLTSGAVVPNTKDSESASPSHQPIGHFRDSTNGEELDQAQKRLKI</sequence>